<sequence>MVLITKPHRRAEISPDLMRQQIQLNLEILLPRDQRIYTQIDF</sequence>
<reference evidence="1 3" key="1">
    <citation type="journal article" date="2008" name="Science">
        <title>The Physcomitrella genome reveals evolutionary insights into the conquest of land by plants.</title>
        <authorList>
            <person name="Rensing S."/>
            <person name="Lang D."/>
            <person name="Zimmer A."/>
            <person name="Terry A."/>
            <person name="Salamov A."/>
            <person name="Shapiro H."/>
            <person name="Nishiyama T."/>
            <person name="Perroud P.-F."/>
            <person name="Lindquist E."/>
            <person name="Kamisugi Y."/>
            <person name="Tanahashi T."/>
            <person name="Sakakibara K."/>
            <person name="Fujita T."/>
            <person name="Oishi K."/>
            <person name="Shin-I T."/>
            <person name="Kuroki Y."/>
            <person name="Toyoda A."/>
            <person name="Suzuki Y."/>
            <person name="Hashimoto A."/>
            <person name="Yamaguchi K."/>
            <person name="Sugano A."/>
            <person name="Kohara Y."/>
            <person name="Fujiyama A."/>
            <person name="Anterola A."/>
            <person name="Aoki S."/>
            <person name="Ashton N."/>
            <person name="Barbazuk W.B."/>
            <person name="Barker E."/>
            <person name="Bennetzen J."/>
            <person name="Bezanilla M."/>
            <person name="Blankenship R."/>
            <person name="Cho S.H."/>
            <person name="Dutcher S."/>
            <person name="Estelle M."/>
            <person name="Fawcett J.A."/>
            <person name="Gundlach H."/>
            <person name="Hanada K."/>
            <person name="Heyl A."/>
            <person name="Hicks K.A."/>
            <person name="Hugh J."/>
            <person name="Lohr M."/>
            <person name="Mayer K."/>
            <person name="Melkozernov A."/>
            <person name="Murata T."/>
            <person name="Nelson D."/>
            <person name="Pils B."/>
            <person name="Prigge M."/>
            <person name="Reiss B."/>
            <person name="Renner T."/>
            <person name="Rombauts S."/>
            <person name="Rushton P."/>
            <person name="Sanderfoot A."/>
            <person name="Schween G."/>
            <person name="Shiu S.-H."/>
            <person name="Stueber K."/>
            <person name="Theodoulou F.L."/>
            <person name="Tu H."/>
            <person name="Van de Peer Y."/>
            <person name="Verrier P.J."/>
            <person name="Waters E."/>
            <person name="Wood A."/>
            <person name="Yang L."/>
            <person name="Cove D."/>
            <person name="Cuming A."/>
            <person name="Hasebe M."/>
            <person name="Lucas S."/>
            <person name="Mishler D.B."/>
            <person name="Reski R."/>
            <person name="Grigoriev I."/>
            <person name="Quatrano R.S."/>
            <person name="Boore J.L."/>
        </authorList>
    </citation>
    <scope>NUCLEOTIDE SEQUENCE [LARGE SCALE GENOMIC DNA]</scope>
    <source>
        <strain evidence="2 3">cv. Gransden 2004</strain>
    </source>
</reference>
<dbReference type="Gramene" id="Pp3c18_13180V3.2">
    <property type="protein sequence ID" value="Pp3c18_13180V3.2"/>
    <property type="gene ID" value="Pp3c18_13180"/>
</dbReference>
<reference evidence="1 3" key="2">
    <citation type="journal article" date="2018" name="Plant J.">
        <title>The Physcomitrella patens chromosome-scale assembly reveals moss genome structure and evolution.</title>
        <authorList>
            <person name="Lang D."/>
            <person name="Ullrich K.K."/>
            <person name="Murat F."/>
            <person name="Fuchs J."/>
            <person name="Jenkins J."/>
            <person name="Haas F.B."/>
            <person name="Piednoel M."/>
            <person name="Gundlach H."/>
            <person name="Van Bel M."/>
            <person name="Meyberg R."/>
            <person name="Vives C."/>
            <person name="Morata J."/>
            <person name="Symeonidi A."/>
            <person name="Hiss M."/>
            <person name="Muchero W."/>
            <person name="Kamisugi Y."/>
            <person name="Saleh O."/>
            <person name="Blanc G."/>
            <person name="Decker E.L."/>
            <person name="van Gessel N."/>
            <person name="Grimwood J."/>
            <person name="Hayes R.D."/>
            <person name="Graham S.W."/>
            <person name="Gunter L.E."/>
            <person name="McDaniel S.F."/>
            <person name="Hoernstein S.N.W."/>
            <person name="Larsson A."/>
            <person name="Li F.W."/>
            <person name="Perroud P.F."/>
            <person name="Phillips J."/>
            <person name="Ranjan P."/>
            <person name="Rokshar D.S."/>
            <person name="Rothfels C.J."/>
            <person name="Schneider L."/>
            <person name="Shu S."/>
            <person name="Stevenson D.W."/>
            <person name="Thummler F."/>
            <person name="Tillich M."/>
            <person name="Villarreal Aguilar J.C."/>
            <person name="Widiez T."/>
            <person name="Wong G.K."/>
            <person name="Wymore A."/>
            <person name="Zhang Y."/>
            <person name="Zimmer A.D."/>
            <person name="Quatrano R.S."/>
            <person name="Mayer K.F.X."/>
            <person name="Goodstein D."/>
            <person name="Casacuberta J.M."/>
            <person name="Vandepoele K."/>
            <person name="Reski R."/>
            <person name="Cuming A.C."/>
            <person name="Tuskan G.A."/>
            <person name="Maumus F."/>
            <person name="Salse J."/>
            <person name="Schmutz J."/>
            <person name="Rensing S.A."/>
        </authorList>
    </citation>
    <scope>NUCLEOTIDE SEQUENCE [LARGE SCALE GENOMIC DNA]</scope>
    <source>
        <strain evidence="2 3">cv. Gransden 2004</strain>
    </source>
</reference>
<dbReference type="Gramene" id="Pp3c18_13180V3.1">
    <property type="protein sequence ID" value="Pp3c18_13180V3.1"/>
    <property type="gene ID" value="Pp3c18_13180"/>
</dbReference>
<dbReference type="EnsemblPlants" id="Pp3c18_13180V3.1">
    <property type="protein sequence ID" value="Pp3c18_13180V3.1"/>
    <property type="gene ID" value="Pp3c18_13180"/>
</dbReference>
<gene>
    <name evidence="1" type="ORF">PHYPA_023076</name>
</gene>
<evidence type="ECO:0000313" key="1">
    <source>
        <dbReference type="EMBL" id="PNR35177.1"/>
    </source>
</evidence>
<evidence type="ECO:0000313" key="2">
    <source>
        <dbReference type="EnsemblPlants" id="Pp3c18_13180V3.1"/>
    </source>
</evidence>
<accession>A0A2K1J0X6</accession>
<keyword evidence="3" id="KW-1185">Reference proteome</keyword>
<protein>
    <submittedName>
        <fullName evidence="1 2">Uncharacterized protein</fullName>
    </submittedName>
</protein>
<dbReference type="Proteomes" id="UP000006727">
    <property type="component" value="Chromosome 18"/>
</dbReference>
<name>A0A2K1J0X6_PHYPA</name>
<evidence type="ECO:0000313" key="3">
    <source>
        <dbReference type="Proteomes" id="UP000006727"/>
    </source>
</evidence>
<reference evidence="2" key="3">
    <citation type="submission" date="2020-12" db="UniProtKB">
        <authorList>
            <consortium name="EnsemblPlants"/>
        </authorList>
    </citation>
    <scope>IDENTIFICATION</scope>
</reference>
<dbReference type="EnsemblPlants" id="Pp3c18_13180V3.2">
    <property type="protein sequence ID" value="Pp3c18_13180V3.2"/>
    <property type="gene ID" value="Pp3c18_13180"/>
</dbReference>
<organism evidence="1">
    <name type="scientific">Physcomitrium patens</name>
    <name type="common">Spreading-leaved earth moss</name>
    <name type="synonym">Physcomitrella patens</name>
    <dbReference type="NCBI Taxonomy" id="3218"/>
    <lineage>
        <taxon>Eukaryota</taxon>
        <taxon>Viridiplantae</taxon>
        <taxon>Streptophyta</taxon>
        <taxon>Embryophyta</taxon>
        <taxon>Bryophyta</taxon>
        <taxon>Bryophytina</taxon>
        <taxon>Bryopsida</taxon>
        <taxon>Funariidae</taxon>
        <taxon>Funariales</taxon>
        <taxon>Funariaceae</taxon>
        <taxon>Physcomitrium</taxon>
    </lineage>
</organism>
<dbReference type="AlphaFoldDB" id="A0A2K1J0X6"/>
<dbReference type="InParanoid" id="A0A2K1J0X6"/>
<dbReference type="EMBL" id="ABEU02000018">
    <property type="protein sequence ID" value="PNR35177.1"/>
    <property type="molecule type" value="Genomic_DNA"/>
</dbReference>
<proteinExistence type="predicted"/>